<organism evidence="8">
    <name type="scientific">Glycine max</name>
    <name type="common">Soybean</name>
    <name type="synonym">Glycine hispida</name>
    <dbReference type="NCBI Taxonomy" id="3847"/>
    <lineage>
        <taxon>Eukaryota</taxon>
        <taxon>Viridiplantae</taxon>
        <taxon>Streptophyta</taxon>
        <taxon>Embryophyta</taxon>
        <taxon>Tracheophyta</taxon>
        <taxon>Spermatophyta</taxon>
        <taxon>Magnoliopsida</taxon>
        <taxon>eudicotyledons</taxon>
        <taxon>Gunneridae</taxon>
        <taxon>Pentapetalae</taxon>
        <taxon>rosids</taxon>
        <taxon>fabids</taxon>
        <taxon>Fabales</taxon>
        <taxon>Fabaceae</taxon>
        <taxon>Papilionoideae</taxon>
        <taxon>50 kb inversion clade</taxon>
        <taxon>NPAAA clade</taxon>
        <taxon>indigoferoid/millettioid clade</taxon>
        <taxon>Phaseoleae</taxon>
        <taxon>Glycine</taxon>
        <taxon>Glycine subgen. Soja</taxon>
    </lineage>
</organism>
<evidence type="ECO:0000313" key="7">
    <source>
        <dbReference type="EMBL" id="KRH44372.1"/>
    </source>
</evidence>
<name>K7L7V0_SOYBN</name>
<reference evidence="8" key="2">
    <citation type="submission" date="2018-02" db="UniProtKB">
        <authorList>
            <consortium name="EnsemblPlants"/>
        </authorList>
    </citation>
    <scope>IDENTIFICATION</scope>
    <source>
        <strain evidence="8">Williams 82</strain>
    </source>
</reference>
<evidence type="ECO:0000256" key="5">
    <source>
        <dbReference type="ARBA" id="ARBA00023242"/>
    </source>
</evidence>
<dbReference type="PROSITE" id="PS51754">
    <property type="entry name" value="OVATE"/>
    <property type="match status" value="1"/>
</dbReference>
<accession>K7L7V0</accession>
<evidence type="ECO:0000313" key="8">
    <source>
        <dbReference type="EnsemblPlants" id="KRH44372"/>
    </source>
</evidence>
<evidence type="ECO:0000256" key="1">
    <source>
        <dbReference type="ARBA" id="ARBA00004123"/>
    </source>
</evidence>
<comment type="subcellular location">
    <subcellularLocation>
        <location evidence="1">Nucleus</location>
    </subcellularLocation>
</comment>
<dbReference type="Pfam" id="PF04844">
    <property type="entry name" value="Ovate"/>
    <property type="match status" value="1"/>
</dbReference>
<keyword evidence="3" id="KW-0805">Transcription regulation</keyword>
<dbReference type="InterPro" id="IPR006458">
    <property type="entry name" value="Ovate_C"/>
</dbReference>
<feature type="domain" description="OVATE" evidence="6">
    <location>
        <begin position="114"/>
        <end position="177"/>
    </location>
</feature>
<keyword evidence="9" id="KW-1185">Reference proteome</keyword>
<evidence type="ECO:0000259" key="6">
    <source>
        <dbReference type="PROSITE" id="PS51754"/>
    </source>
</evidence>
<evidence type="ECO:0000256" key="4">
    <source>
        <dbReference type="ARBA" id="ARBA00023163"/>
    </source>
</evidence>
<dbReference type="GO" id="GO:0005634">
    <property type="term" value="C:nucleus"/>
    <property type="evidence" value="ECO:0007669"/>
    <property type="project" value="UniProtKB-SubCell"/>
</dbReference>
<dbReference type="OrthoDB" id="689980at2759"/>
<evidence type="ECO:0000256" key="2">
    <source>
        <dbReference type="ARBA" id="ARBA00022491"/>
    </source>
</evidence>
<sequence length="188" mass="21862">MDPKLKKIPKSLRDYLFKIKTHQRTHIKLPSKKWILTSCKHPRTPSLDIDNMKNMHRQLRQRRRSHVSGHRPRFDESPLNLFTVTTTEAGSSSATSESEIAEEQTVIPGNCVVVLANSVNPSKDFQRSMESVVEARLRNCEKVDWDFMQELLFCHMNLNNKNPSDIAPVKLRTVRIGRKQMSINFYFI</sequence>
<dbReference type="PaxDb" id="3847-GLYMA08G22095.1"/>
<evidence type="ECO:0000256" key="3">
    <source>
        <dbReference type="ARBA" id="ARBA00023015"/>
    </source>
</evidence>
<dbReference type="Gramene" id="KRH44372">
    <property type="protein sequence ID" value="KRH44372"/>
    <property type="gene ID" value="GLYMA_08G206800"/>
</dbReference>
<reference evidence="7" key="3">
    <citation type="submission" date="2018-07" db="EMBL/GenBank/DDBJ databases">
        <title>WGS assembly of Glycine max.</title>
        <authorList>
            <person name="Schmutz J."/>
            <person name="Cannon S."/>
            <person name="Schlueter J."/>
            <person name="Ma J."/>
            <person name="Mitros T."/>
            <person name="Nelson W."/>
            <person name="Hyten D."/>
            <person name="Song Q."/>
            <person name="Thelen J."/>
            <person name="Cheng J."/>
            <person name="Xu D."/>
            <person name="Hellsten U."/>
            <person name="May G."/>
            <person name="Yu Y."/>
            <person name="Sakurai T."/>
            <person name="Umezawa T."/>
            <person name="Bhattacharyya M."/>
            <person name="Sandhu D."/>
            <person name="Valliyodan B."/>
            <person name="Lindquist E."/>
            <person name="Peto M."/>
            <person name="Grant D."/>
            <person name="Shu S."/>
            <person name="Goodstein D."/>
            <person name="Barry K."/>
            <person name="Futrell-Griggs M."/>
            <person name="Abernathy B."/>
            <person name="Du J."/>
            <person name="Tian Z."/>
            <person name="Zhu L."/>
            <person name="Gill N."/>
            <person name="Joshi T."/>
            <person name="Libault M."/>
            <person name="Sethuraman A."/>
            <person name="Zhang X."/>
            <person name="Shinozaki K."/>
            <person name="Nguyen H."/>
            <person name="Wing R."/>
            <person name="Cregan P."/>
            <person name="Specht J."/>
            <person name="Grimwood J."/>
            <person name="Rokhsar D."/>
            <person name="Stacey G."/>
            <person name="Shoemaker R."/>
            <person name="Jackson S."/>
        </authorList>
    </citation>
    <scope>NUCLEOTIDE SEQUENCE</scope>
    <source>
        <tissue evidence="7">Callus</tissue>
    </source>
</reference>
<dbReference type="AlphaFoldDB" id="K7L7V0"/>
<reference evidence="7 8" key="1">
    <citation type="journal article" date="2010" name="Nature">
        <title>Genome sequence of the palaeopolyploid soybean.</title>
        <authorList>
            <person name="Schmutz J."/>
            <person name="Cannon S.B."/>
            <person name="Schlueter J."/>
            <person name="Ma J."/>
            <person name="Mitros T."/>
            <person name="Nelson W."/>
            <person name="Hyten D.L."/>
            <person name="Song Q."/>
            <person name="Thelen J.J."/>
            <person name="Cheng J."/>
            <person name="Xu D."/>
            <person name="Hellsten U."/>
            <person name="May G.D."/>
            <person name="Yu Y."/>
            <person name="Sakurai T."/>
            <person name="Umezawa T."/>
            <person name="Bhattacharyya M.K."/>
            <person name="Sandhu D."/>
            <person name="Valliyodan B."/>
            <person name="Lindquist E."/>
            <person name="Peto M."/>
            <person name="Grant D."/>
            <person name="Shu S."/>
            <person name="Goodstein D."/>
            <person name="Barry K."/>
            <person name="Futrell-Griggs M."/>
            <person name="Abernathy B."/>
            <person name="Du J."/>
            <person name="Tian Z."/>
            <person name="Zhu L."/>
            <person name="Gill N."/>
            <person name="Joshi T."/>
            <person name="Libault M."/>
            <person name="Sethuraman A."/>
            <person name="Zhang X.-C."/>
            <person name="Shinozaki K."/>
            <person name="Nguyen H.T."/>
            <person name="Wing R.A."/>
            <person name="Cregan P."/>
            <person name="Specht J."/>
            <person name="Grimwood J."/>
            <person name="Rokhsar D."/>
            <person name="Stacey G."/>
            <person name="Shoemaker R.C."/>
            <person name="Jackson S.A."/>
        </authorList>
    </citation>
    <scope>NUCLEOTIDE SEQUENCE [LARGE SCALE GENOMIC DNA]</scope>
    <source>
        <strain evidence="8">cv. Williams 82</strain>
        <tissue evidence="7">Callus</tissue>
    </source>
</reference>
<protein>
    <recommendedName>
        <fullName evidence="6">OVATE domain-containing protein</fullName>
    </recommendedName>
</protein>
<dbReference type="InParanoid" id="K7L7V0"/>
<dbReference type="EnsemblPlants" id="KRH44372">
    <property type="protein sequence ID" value="KRH44372"/>
    <property type="gene ID" value="GLYMA_08G206800"/>
</dbReference>
<proteinExistence type="predicted"/>
<dbReference type="HOGENOM" id="CLU_1443404_0_0_1"/>
<evidence type="ECO:0000313" key="9">
    <source>
        <dbReference type="Proteomes" id="UP000008827"/>
    </source>
</evidence>
<dbReference type="Proteomes" id="UP000008827">
    <property type="component" value="Chromosome 8"/>
</dbReference>
<dbReference type="EMBL" id="CM000841">
    <property type="protein sequence ID" value="KRH44372.1"/>
    <property type="molecule type" value="Genomic_DNA"/>
</dbReference>
<dbReference type="STRING" id="3847.K7L7V0"/>
<gene>
    <name evidence="7" type="ORF">GLYMA_08G206800</name>
</gene>
<keyword evidence="4" id="KW-0804">Transcription</keyword>
<dbReference type="GO" id="GO:0045892">
    <property type="term" value="P:negative regulation of DNA-templated transcription"/>
    <property type="evidence" value="ECO:0007669"/>
    <property type="project" value="UniProtKB-ARBA"/>
</dbReference>
<keyword evidence="2" id="KW-0678">Repressor</keyword>
<keyword evidence="5" id="KW-0539">Nucleus</keyword>